<gene>
    <name evidence="7" type="ORF">AMS68_006271</name>
</gene>
<comment type="subcellular location">
    <subcellularLocation>
        <location evidence="1">Membrane</location>
        <topology evidence="1">Multi-pass membrane protein</topology>
    </subcellularLocation>
</comment>
<dbReference type="Proteomes" id="UP000503462">
    <property type="component" value="Chromosome 4"/>
</dbReference>
<reference evidence="7 8" key="1">
    <citation type="journal article" date="2016" name="Sci. Rep.">
        <title>Peltaster fructicola genome reveals evolution from an invasive phytopathogen to an ectophytic parasite.</title>
        <authorList>
            <person name="Xu C."/>
            <person name="Chen H."/>
            <person name="Gleason M.L."/>
            <person name="Xu J.R."/>
            <person name="Liu H."/>
            <person name="Zhang R."/>
            <person name="Sun G."/>
        </authorList>
    </citation>
    <scope>NUCLEOTIDE SEQUENCE [LARGE SCALE GENOMIC DNA]</scope>
    <source>
        <strain evidence="7 8">LNHT1506</strain>
    </source>
</reference>
<accession>A0A6H0Y172</accession>
<evidence type="ECO:0000256" key="4">
    <source>
        <dbReference type="ARBA" id="ARBA00023136"/>
    </source>
</evidence>
<keyword evidence="3 5" id="KW-1133">Transmembrane helix</keyword>
<feature type="domain" description="MARVEL" evidence="6">
    <location>
        <begin position="7"/>
        <end position="140"/>
    </location>
</feature>
<feature type="transmembrane region" description="Helical" evidence="5">
    <location>
        <begin position="69"/>
        <end position="94"/>
    </location>
</feature>
<protein>
    <recommendedName>
        <fullName evidence="6">MARVEL domain-containing protein</fullName>
    </recommendedName>
</protein>
<dbReference type="GO" id="GO:0072659">
    <property type="term" value="P:protein localization to plasma membrane"/>
    <property type="evidence" value="ECO:0007669"/>
    <property type="project" value="TreeGrafter"/>
</dbReference>
<evidence type="ECO:0000256" key="2">
    <source>
        <dbReference type="ARBA" id="ARBA00022692"/>
    </source>
</evidence>
<dbReference type="InterPro" id="IPR052649">
    <property type="entry name" value="NCE102-like"/>
</dbReference>
<sequence>MSGLRIVNIAMRALQFLWILLTLALIGNMLSIQSGPSIINYDMFTAVWCMLSLLYLLPATFMDSLAFHWALPVALDALNVLFTFCAAVATAAYLGVYSCNDDSYVATNTVTAGSSQRCREAQASTAFLWFAWAAFMVTVVTTAIAGRQGGVTHTTTARRGPAMSQV</sequence>
<feature type="transmembrane region" description="Helical" evidence="5">
    <location>
        <begin position="126"/>
        <end position="145"/>
    </location>
</feature>
<evidence type="ECO:0000256" key="5">
    <source>
        <dbReference type="SAM" id="Phobius"/>
    </source>
</evidence>
<proteinExistence type="predicted"/>
<name>A0A6H0Y172_9PEZI</name>
<dbReference type="PANTHER" id="PTHR28165">
    <property type="entry name" value="NON-CLASSICAL EXPORT PROTEIN 2-RELATED"/>
    <property type="match status" value="1"/>
</dbReference>
<keyword evidence="2 5" id="KW-0812">Transmembrane</keyword>
<dbReference type="Pfam" id="PF01284">
    <property type="entry name" value="MARVEL"/>
    <property type="match status" value="1"/>
</dbReference>
<keyword evidence="4 5" id="KW-0472">Membrane</keyword>
<keyword evidence="8" id="KW-1185">Reference proteome</keyword>
<dbReference type="GO" id="GO:0032126">
    <property type="term" value="C:eisosome"/>
    <property type="evidence" value="ECO:0007669"/>
    <property type="project" value="TreeGrafter"/>
</dbReference>
<feature type="transmembrane region" description="Helical" evidence="5">
    <location>
        <begin position="12"/>
        <end position="32"/>
    </location>
</feature>
<dbReference type="PANTHER" id="PTHR28165:SF1">
    <property type="entry name" value="NON-CLASSICAL EXPORT PROTEIN 2-RELATED"/>
    <property type="match status" value="1"/>
</dbReference>
<feature type="transmembrane region" description="Helical" evidence="5">
    <location>
        <begin position="38"/>
        <end position="57"/>
    </location>
</feature>
<dbReference type="EMBL" id="CP051142">
    <property type="protein sequence ID" value="QIX00754.1"/>
    <property type="molecule type" value="Genomic_DNA"/>
</dbReference>
<dbReference type="AlphaFoldDB" id="A0A6H0Y172"/>
<organism evidence="7 8">
    <name type="scientific">Peltaster fructicola</name>
    <dbReference type="NCBI Taxonomy" id="286661"/>
    <lineage>
        <taxon>Eukaryota</taxon>
        <taxon>Fungi</taxon>
        <taxon>Dikarya</taxon>
        <taxon>Ascomycota</taxon>
        <taxon>Pezizomycotina</taxon>
        <taxon>Dothideomycetes</taxon>
        <taxon>Dothideomycetes incertae sedis</taxon>
        <taxon>Peltaster</taxon>
    </lineage>
</organism>
<evidence type="ECO:0000256" key="1">
    <source>
        <dbReference type="ARBA" id="ARBA00004141"/>
    </source>
</evidence>
<evidence type="ECO:0000256" key="3">
    <source>
        <dbReference type="ARBA" id="ARBA00022989"/>
    </source>
</evidence>
<evidence type="ECO:0000313" key="8">
    <source>
        <dbReference type="Proteomes" id="UP000503462"/>
    </source>
</evidence>
<evidence type="ECO:0000313" key="7">
    <source>
        <dbReference type="EMBL" id="QIX00754.1"/>
    </source>
</evidence>
<dbReference type="GO" id="GO:0005886">
    <property type="term" value="C:plasma membrane"/>
    <property type="evidence" value="ECO:0007669"/>
    <property type="project" value="TreeGrafter"/>
</dbReference>
<evidence type="ECO:0000259" key="6">
    <source>
        <dbReference type="Pfam" id="PF01284"/>
    </source>
</evidence>
<dbReference type="GO" id="GO:0070941">
    <property type="term" value="P:eisosome assembly"/>
    <property type="evidence" value="ECO:0007669"/>
    <property type="project" value="TreeGrafter"/>
</dbReference>
<dbReference type="InterPro" id="IPR008253">
    <property type="entry name" value="Marvel"/>
</dbReference>
<dbReference type="OrthoDB" id="5423111at2759"/>